<protein>
    <submittedName>
        <fullName evidence="2">Uncharacterized protein</fullName>
    </submittedName>
</protein>
<reference evidence="3" key="1">
    <citation type="submission" date="2013-06" db="EMBL/GenBank/DDBJ databases">
        <authorList>
            <person name="Zhao Q."/>
        </authorList>
    </citation>
    <scope>NUCLEOTIDE SEQUENCE</scope>
    <source>
        <strain evidence="3">cv. W1943</strain>
    </source>
</reference>
<feature type="region of interest" description="Disordered" evidence="1">
    <location>
        <begin position="51"/>
        <end position="72"/>
    </location>
</feature>
<dbReference type="EnsemblPlants" id="ORUFI03G00380.1">
    <property type="protein sequence ID" value="ORUFI03G00380.1"/>
    <property type="gene ID" value="ORUFI03G00380"/>
</dbReference>
<accession>A0A0E0NNJ2</accession>
<dbReference type="Gramene" id="ORUFI03G00380.1">
    <property type="protein sequence ID" value="ORUFI03G00380.1"/>
    <property type="gene ID" value="ORUFI03G00380"/>
</dbReference>
<name>A0A0E0NNJ2_ORYRU</name>
<dbReference type="Proteomes" id="UP000008022">
    <property type="component" value="Unassembled WGS sequence"/>
</dbReference>
<evidence type="ECO:0000256" key="1">
    <source>
        <dbReference type="SAM" id="MobiDB-lite"/>
    </source>
</evidence>
<dbReference type="HOGENOM" id="CLU_2726637_0_0_1"/>
<reference evidence="2" key="2">
    <citation type="submission" date="2015-06" db="UniProtKB">
        <authorList>
            <consortium name="EnsemblPlants"/>
        </authorList>
    </citation>
    <scope>IDENTIFICATION</scope>
</reference>
<keyword evidence="3" id="KW-1185">Reference proteome</keyword>
<sequence>MDNLYEDLQIRERNPIPSLYSAQGDGVYAEVIVKFIGSSKSKGRRVKVGRSGVCGSTSWPEEEGDSSDIGGI</sequence>
<evidence type="ECO:0000313" key="2">
    <source>
        <dbReference type="EnsemblPlants" id="ORUFI03G00380.1"/>
    </source>
</evidence>
<organism evidence="2 3">
    <name type="scientific">Oryza rufipogon</name>
    <name type="common">Brownbeard rice</name>
    <name type="synonym">Asian wild rice</name>
    <dbReference type="NCBI Taxonomy" id="4529"/>
    <lineage>
        <taxon>Eukaryota</taxon>
        <taxon>Viridiplantae</taxon>
        <taxon>Streptophyta</taxon>
        <taxon>Embryophyta</taxon>
        <taxon>Tracheophyta</taxon>
        <taxon>Spermatophyta</taxon>
        <taxon>Magnoliopsida</taxon>
        <taxon>Liliopsida</taxon>
        <taxon>Poales</taxon>
        <taxon>Poaceae</taxon>
        <taxon>BOP clade</taxon>
        <taxon>Oryzoideae</taxon>
        <taxon>Oryzeae</taxon>
        <taxon>Oryzinae</taxon>
        <taxon>Oryza</taxon>
    </lineage>
</organism>
<dbReference type="AlphaFoldDB" id="A0A0E0NNJ2"/>
<evidence type="ECO:0000313" key="3">
    <source>
        <dbReference type="Proteomes" id="UP000008022"/>
    </source>
</evidence>
<proteinExistence type="predicted"/>